<evidence type="ECO:0000256" key="1">
    <source>
        <dbReference type="SAM" id="MobiDB-lite"/>
    </source>
</evidence>
<gene>
    <name evidence="2" type="ORF">OKA104_LOCUS53134</name>
</gene>
<proteinExistence type="predicted"/>
<protein>
    <submittedName>
        <fullName evidence="2">Uncharacterized protein</fullName>
    </submittedName>
</protein>
<feature type="region of interest" description="Disordered" evidence="1">
    <location>
        <begin position="45"/>
        <end position="69"/>
    </location>
</feature>
<comment type="caution">
    <text evidence="2">The sequence shown here is derived from an EMBL/GenBank/DDBJ whole genome shotgun (WGS) entry which is preliminary data.</text>
</comment>
<feature type="compositionally biased region" description="Low complexity" evidence="1">
    <location>
        <begin position="52"/>
        <end position="69"/>
    </location>
</feature>
<dbReference type="EMBL" id="CAJOAY010032408">
    <property type="protein sequence ID" value="CAF4432061.1"/>
    <property type="molecule type" value="Genomic_DNA"/>
</dbReference>
<reference evidence="2" key="1">
    <citation type="submission" date="2021-02" db="EMBL/GenBank/DDBJ databases">
        <authorList>
            <person name="Nowell W R."/>
        </authorList>
    </citation>
    <scope>NUCLEOTIDE SEQUENCE</scope>
</reference>
<accession>A0A820R2M9</accession>
<name>A0A820R2M9_9BILA</name>
<evidence type="ECO:0000313" key="2">
    <source>
        <dbReference type="EMBL" id="CAF4432061.1"/>
    </source>
</evidence>
<dbReference type="AlphaFoldDB" id="A0A820R2M9"/>
<organism evidence="2 3">
    <name type="scientific">Adineta steineri</name>
    <dbReference type="NCBI Taxonomy" id="433720"/>
    <lineage>
        <taxon>Eukaryota</taxon>
        <taxon>Metazoa</taxon>
        <taxon>Spiralia</taxon>
        <taxon>Gnathifera</taxon>
        <taxon>Rotifera</taxon>
        <taxon>Eurotatoria</taxon>
        <taxon>Bdelloidea</taxon>
        <taxon>Adinetida</taxon>
        <taxon>Adinetidae</taxon>
        <taxon>Adineta</taxon>
    </lineage>
</organism>
<dbReference type="Proteomes" id="UP000663881">
    <property type="component" value="Unassembled WGS sequence"/>
</dbReference>
<evidence type="ECO:0000313" key="3">
    <source>
        <dbReference type="Proteomes" id="UP000663881"/>
    </source>
</evidence>
<feature type="non-terminal residue" evidence="2">
    <location>
        <position position="1"/>
    </location>
</feature>
<sequence length="118" mass="13034">IGHSLYSIFLSLISDFPKRVDDLIAFCSDKIENYKINIVCESSKQADSIRNGSSHSPSGSSKNGTLSSSSAQSLVTNDLCQVKTIRNLCGLSMMNNTLNLSWKTSLQYYNNHLLNKPN</sequence>